<dbReference type="PANTHER" id="PTHR31967">
    <property type="entry name" value="GROUNDHOG (HEDGEHOG-LIKE FAMILY)-RELATED"/>
    <property type="match status" value="1"/>
</dbReference>
<dbReference type="Pfam" id="PF04155">
    <property type="entry name" value="Ground-like"/>
    <property type="match status" value="1"/>
</dbReference>
<dbReference type="PANTHER" id="PTHR31967:SF20">
    <property type="entry name" value="GROUND-LIKE DOMAIN-CONTAINING PROTEIN"/>
    <property type="match status" value="1"/>
</dbReference>
<dbReference type="Proteomes" id="UP001201812">
    <property type="component" value="Unassembled WGS sequence"/>
</dbReference>
<keyword evidence="2" id="KW-0732">Signal</keyword>
<organism evidence="4 5">
    <name type="scientific">Ditylenchus destructor</name>
    <dbReference type="NCBI Taxonomy" id="166010"/>
    <lineage>
        <taxon>Eukaryota</taxon>
        <taxon>Metazoa</taxon>
        <taxon>Ecdysozoa</taxon>
        <taxon>Nematoda</taxon>
        <taxon>Chromadorea</taxon>
        <taxon>Rhabditida</taxon>
        <taxon>Tylenchina</taxon>
        <taxon>Tylenchomorpha</taxon>
        <taxon>Sphaerularioidea</taxon>
        <taxon>Anguinidae</taxon>
        <taxon>Anguininae</taxon>
        <taxon>Ditylenchus</taxon>
    </lineage>
</organism>
<comment type="caution">
    <text evidence="4">The sequence shown here is derived from an EMBL/GenBank/DDBJ whole genome shotgun (WGS) entry which is preliminary data.</text>
</comment>
<proteinExistence type="predicted"/>
<dbReference type="AlphaFoldDB" id="A0AAD4N9L7"/>
<evidence type="ECO:0000313" key="5">
    <source>
        <dbReference type="Proteomes" id="UP001201812"/>
    </source>
</evidence>
<feature type="compositionally biased region" description="Pro residues" evidence="1">
    <location>
        <begin position="200"/>
        <end position="226"/>
    </location>
</feature>
<sequence length="399" mass="43994">MVQLILVGILILATKVESQSPNNCTSFSVANQVNSNVTETVNNEFSSAPNNLPIRRIYVHGRPIYVKQVLVEPERSSSRLKREGSIQLSSTSEELYCFTQSHLKKVKPTIRHKRCGFPQAAAPAAAAAPTYTAAAYPAPAQSYTGYPSPAYQQSQYGEQSQYQQSNYYYQPQPQQQFYSPQPQPAQVVYVPAVQQQQPVPQAPLPAPAPPPPPPPSVPAPAPPPATPVGASYAPLPPPPATPPAQLVPPQPLPPIADQPQYPLPECYTDDSNFMCCNKQLEELMKSAYNGLVGSTYNFNRCNVQKMANTIQKAAEERFNTTFEVLAGGGDFASKSHFYDNYICKIEMEGRFLLAYATPKPEEPPTSEQRPNPEDSGVVGPMPQAPQYRTPNNHMYKWKR</sequence>
<evidence type="ECO:0000313" key="4">
    <source>
        <dbReference type="EMBL" id="KAI1720276.1"/>
    </source>
</evidence>
<feature type="chain" id="PRO_5042114843" evidence="2">
    <location>
        <begin position="19"/>
        <end position="399"/>
    </location>
</feature>
<dbReference type="PRINTS" id="PR01217">
    <property type="entry name" value="PRICHEXTENSN"/>
</dbReference>
<name>A0AAD4N9L7_9BILA</name>
<protein>
    <submittedName>
        <fullName evidence="4">Ground-like domain-containing protein</fullName>
    </submittedName>
</protein>
<feature type="domain" description="Ground-like" evidence="3">
    <location>
        <begin position="273"/>
        <end position="355"/>
    </location>
</feature>
<feature type="compositionally biased region" description="Pro residues" evidence="1">
    <location>
        <begin position="234"/>
        <end position="256"/>
    </location>
</feature>
<dbReference type="EMBL" id="JAKKPZ010000006">
    <property type="protein sequence ID" value="KAI1720276.1"/>
    <property type="molecule type" value="Genomic_DNA"/>
</dbReference>
<feature type="signal peptide" evidence="2">
    <location>
        <begin position="1"/>
        <end position="18"/>
    </location>
</feature>
<evidence type="ECO:0000256" key="2">
    <source>
        <dbReference type="SAM" id="SignalP"/>
    </source>
</evidence>
<evidence type="ECO:0000256" key="1">
    <source>
        <dbReference type="SAM" id="MobiDB-lite"/>
    </source>
</evidence>
<accession>A0AAD4N9L7</accession>
<gene>
    <name evidence="4" type="ORF">DdX_05661</name>
</gene>
<reference evidence="4" key="1">
    <citation type="submission" date="2022-01" db="EMBL/GenBank/DDBJ databases">
        <title>Genome Sequence Resource for Two Populations of Ditylenchus destructor, the Migratory Endoparasitic Phytonematode.</title>
        <authorList>
            <person name="Zhang H."/>
            <person name="Lin R."/>
            <person name="Xie B."/>
        </authorList>
    </citation>
    <scope>NUCLEOTIDE SEQUENCE</scope>
    <source>
        <strain evidence="4">BazhouSP</strain>
    </source>
</reference>
<feature type="region of interest" description="Disordered" evidence="1">
    <location>
        <begin position="196"/>
        <end position="263"/>
    </location>
</feature>
<feature type="region of interest" description="Disordered" evidence="1">
    <location>
        <begin position="357"/>
        <end position="399"/>
    </location>
</feature>
<keyword evidence="5" id="KW-1185">Reference proteome</keyword>
<dbReference type="InterPro" id="IPR007284">
    <property type="entry name" value="Ground-like_dom"/>
</dbReference>
<evidence type="ECO:0000259" key="3">
    <source>
        <dbReference type="Pfam" id="PF04155"/>
    </source>
</evidence>